<dbReference type="AlphaFoldDB" id="A0A7S0QUW4"/>
<dbReference type="InterPro" id="IPR012337">
    <property type="entry name" value="RNaseH-like_sf"/>
</dbReference>
<dbReference type="SUPFAM" id="SSF53098">
    <property type="entry name" value="Ribonuclease H-like"/>
    <property type="match status" value="1"/>
</dbReference>
<reference evidence="2" key="1">
    <citation type="submission" date="2021-01" db="EMBL/GenBank/DDBJ databases">
        <authorList>
            <person name="Corre E."/>
            <person name="Pelletier E."/>
            <person name="Niang G."/>
            <person name="Scheremetjew M."/>
            <person name="Finn R."/>
            <person name="Kale V."/>
            <person name="Holt S."/>
            <person name="Cochrane G."/>
            <person name="Meng A."/>
            <person name="Brown T."/>
            <person name="Cohen L."/>
        </authorList>
    </citation>
    <scope>NUCLEOTIDE SEQUENCE</scope>
    <source>
        <strain evidence="2">CCMP722</strain>
    </source>
</reference>
<evidence type="ECO:0000313" key="2">
    <source>
        <dbReference type="EMBL" id="CAD8649496.1"/>
    </source>
</evidence>
<dbReference type="EMBL" id="HBFA01002200">
    <property type="protein sequence ID" value="CAD8649496.1"/>
    <property type="molecule type" value="Transcribed_RNA"/>
</dbReference>
<accession>A0A7S0QUW4</accession>
<sequence length="241" mass="26661">MPLNVFEESVFKCLLEFISNGAYSGPSHHLMNATLRELRTVALNNVRKAVTDLKGDNIDPCIVADAWSENGIALLGVLLVYIDQDLNIRELLVRATPMSDISHTAANLCNAVKMAAASVGLGEYEIDEDGKVVKDTVPDYVFSTTTDAASNMRSAVHEFEGAECVIHELSTIMRHMYELVLPLKELDKRIAGVCSHFRHSVLAHSVLAHLQRRHGVRQRKPPGGNATRWMGKPDQSECVDR</sequence>
<organism evidence="2">
    <name type="scientific">Pyramimonas obovata</name>
    <dbReference type="NCBI Taxonomy" id="1411642"/>
    <lineage>
        <taxon>Eukaryota</taxon>
        <taxon>Viridiplantae</taxon>
        <taxon>Chlorophyta</taxon>
        <taxon>Pyramimonadophyceae</taxon>
        <taxon>Pyramimonadales</taxon>
        <taxon>Pyramimonadaceae</taxon>
        <taxon>Pyramimonas</taxon>
        <taxon>Pyramimonas incertae sedis</taxon>
    </lineage>
</organism>
<proteinExistence type="predicted"/>
<gene>
    <name evidence="2" type="ORF">POBO1169_LOCUS1081</name>
</gene>
<protein>
    <submittedName>
        <fullName evidence="2">Uncharacterized protein</fullName>
    </submittedName>
</protein>
<evidence type="ECO:0000256" key="1">
    <source>
        <dbReference type="SAM" id="MobiDB-lite"/>
    </source>
</evidence>
<feature type="region of interest" description="Disordered" evidence="1">
    <location>
        <begin position="213"/>
        <end position="241"/>
    </location>
</feature>
<name>A0A7S0QUW4_9CHLO</name>